<accession>A0A453T076</accession>
<keyword evidence="1" id="KW-0732">Signal</keyword>
<dbReference type="Gramene" id="AET7Gv21173900.8">
    <property type="protein sequence ID" value="AET7Gv21173900.8"/>
    <property type="gene ID" value="AET7Gv21173900"/>
</dbReference>
<reference evidence="3" key="2">
    <citation type="journal article" date="2017" name="Nat. Plants">
        <title>The Aegilops tauschii genome reveals multiple impacts of transposons.</title>
        <authorList>
            <person name="Zhao G."/>
            <person name="Zou C."/>
            <person name="Li K."/>
            <person name="Wang K."/>
            <person name="Li T."/>
            <person name="Gao L."/>
            <person name="Zhang X."/>
            <person name="Wang H."/>
            <person name="Yang Z."/>
            <person name="Liu X."/>
            <person name="Jiang W."/>
            <person name="Mao L."/>
            <person name="Kong X."/>
            <person name="Jiao Y."/>
            <person name="Jia J."/>
        </authorList>
    </citation>
    <scope>NUCLEOTIDE SEQUENCE [LARGE SCALE GENOMIC DNA]</scope>
    <source>
        <strain evidence="3">cv. AL8/78</strain>
    </source>
</reference>
<protein>
    <submittedName>
        <fullName evidence="2">Uncharacterized protein</fullName>
    </submittedName>
</protein>
<feature type="chain" id="PRO_5019076533" evidence="1">
    <location>
        <begin position="16"/>
        <end position="50"/>
    </location>
</feature>
<feature type="signal peptide" evidence="1">
    <location>
        <begin position="1"/>
        <end position="15"/>
    </location>
</feature>
<proteinExistence type="predicted"/>
<evidence type="ECO:0000256" key="1">
    <source>
        <dbReference type="SAM" id="SignalP"/>
    </source>
</evidence>
<keyword evidence="3" id="KW-1185">Reference proteome</keyword>
<dbReference type="Proteomes" id="UP000015105">
    <property type="component" value="Chromosome 7D"/>
</dbReference>
<sequence length="50" mass="5553">MLVLCLLLLDDLGEQSTEKESHDMLSYSFNQVINILDTAEIAGTHSFLPS</sequence>
<reference evidence="3" key="1">
    <citation type="journal article" date="2014" name="Science">
        <title>Ancient hybridizations among the ancestral genomes of bread wheat.</title>
        <authorList>
            <consortium name="International Wheat Genome Sequencing Consortium,"/>
            <person name="Marcussen T."/>
            <person name="Sandve S.R."/>
            <person name="Heier L."/>
            <person name="Spannagl M."/>
            <person name="Pfeifer M."/>
            <person name="Jakobsen K.S."/>
            <person name="Wulff B.B."/>
            <person name="Steuernagel B."/>
            <person name="Mayer K.F."/>
            <person name="Olsen O.A."/>
        </authorList>
    </citation>
    <scope>NUCLEOTIDE SEQUENCE [LARGE SCALE GENOMIC DNA]</scope>
    <source>
        <strain evidence="3">cv. AL8/78</strain>
    </source>
</reference>
<reference evidence="2" key="4">
    <citation type="submission" date="2019-03" db="UniProtKB">
        <authorList>
            <consortium name="EnsemblPlants"/>
        </authorList>
    </citation>
    <scope>IDENTIFICATION</scope>
</reference>
<dbReference type="EnsemblPlants" id="AET7Gv21173900.8">
    <property type="protein sequence ID" value="AET7Gv21173900.8"/>
    <property type="gene ID" value="AET7Gv21173900"/>
</dbReference>
<evidence type="ECO:0000313" key="3">
    <source>
        <dbReference type="Proteomes" id="UP000015105"/>
    </source>
</evidence>
<reference evidence="2" key="3">
    <citation type="journal article" date="2017" name="Nature">
        <title>Genome sequence of the progenitor of the wheat D genome Aegilops tauschii.</title>
        <authorList>
            <person name="Luo M.C."/>
            <person name="Gu Y.Q."/>
            <person name="Puiu D."/>
            <person name="Wang H."/>
            <person name="Twardziok S.O."/>
            <person name="Deal K.R."/>
            <person name="Huo N."/>
            <person name="Zhu T."/>
            <person name="Wang L."/>
            <person name="Wang Y."/>
            <person name="McGuire P.E."/>
            <person name="Liu S."/>
            <person name="Long H."/>
            <person name="Ramasamy R.K."/>
            <person name="Rodriguez J.C."/>
            <person name="Van S.L."/>
            <person name="Yuan L."/>
            <person name="Wang Z."/>
            <person name="Xia Z."/>
            <person name="Xiao L."/>
            <person name="Anderson O.D."/>
            <person name="Ouyang S."/>
            <person name="Liang Y."/>
            <person name="Zimin A.V."/>
            <person name="Pertea G."/>
            <person name="Qi P."/>
            <person name="Bennetzen J.L."/>
            <person name="Dai X."/>
            <person name="Dawson M.W."/>
            <person name="Muller H.G."/>
            <person name="Kugler K."/>
            <person name="Rivarola-Duarte L."/>
            <person name="Spannagl M."/>
            <person name="Mayer K.F.X."/>
            <person name="Lu F.H."/>
            <person name="Bevan M.W."/>
            <person name="Leroy P."/>
            <person name="Li P."/>
            <person name="You F.M."/>
            <person name="Sun Q."/>
            <person name="Liu Z."/>
            <person name="Lyons E."/>
            <person name="Wicker T."/>
            <person name="Salzberg S.L."/>
            <person name="Devos K.M."/>
            <person name="Dvorak J."/>
        </authorList>
    </citation>
    <scope>NUCLEOTIDE SEQUENCE [LARGE SCALE GENOMIC DNA]</scope>
    <source>
        <strain evidence="2">cv. AL8/78</strain>
    </source>
</reference>
<dbReference type="AlphaFoldDB" id="A0A453T076"/>
<name>A0A453T076_AEGTS</name>
<organism evidence="2 3">
    <name type="scientific">Aegilops tauschii subsp. strangulata</name>
    <name type="common">Goatgrass</name>
    <dbReference type="NCBI Taxonomy" id="200361"/>
    <lineage>
        <taxon>Eukaryota</taxon>
        <taxon>Viridiplantae</taxon>
        <taxon>Streptophyta</taxon>
        <taxon>Embryophyta</taxon>
        <taxon>Tracheophyta</taxon>
        <taxon>Spermatophyta</taxon>
        <taxon>Magnoliopsida</taxon>
        <taxon>Liliopsida</taxon>
        <taxon>Poales</taxon>
        <taxon>Poaceae</taxon>
        <taxon>BOP clade</taxon>
        <taxon>Pooideae</taxon>
        <taxon>Triticodae</taxon>
        <taxon>Triticeae</taxon>
        <taxon>Triticinae</taxon>
        <taxon>Aegilops</taxon>
    </lineage>
</organism>
<evidence type="ECO:0000313" key="2">
    <source>
        <dbReference type="EnsemblPlants" id="AET7Gv21173900.8"/>
    </source>
</evidence>
<reference evidence="2" key="5">
    <citation type="journal article" date="2021" name="G3 (Bethesda)">
        <title>Aegilops tauschii genome assembly Aet v5.0 features greater sequence contiguity and improved annotation.</title>
        <authorList>
            <person name="Wang L."/>
            <person name="Zhu T."/>
            <person name="Rodriguez J.C."/>
            <person name="Deal K.R."/>
            <person name="Dubcovsky J."/>
            <person name="McGuire P.E."/>
            <person name="Lux T."/>
            <person name="Spannagl M."/>
            <person name="Mayer K.F.X."/>
            <person name="Baldrich P."/>
            <person name="Meyers B.C."/>
            <person name="Huo N."/>
            <person name="Gu Y.Q."/>
            <person name="Zhou H."/>
            <person name="Devos K.M."/>
            <person name="Bennetzen J.L."/>
            <person name="Unver T."/>
            <person name="Budak H."/>
            <person name="Gulick P.J."/>
            <person name="Galiba G."/>
            <person name="Kalapos B."/>
            <person name="Nelson D.R."/>
            <person name="Li P."/>
            <person name="You F.M."/>
            <person name="Luo M.C."/>
            <person name="Dvorak J."/>
        </authorList>
    </citation>
    <scope>NUCLEOTIDE SEQUENCE [LARGE SCALE GENOMIC DNA]</scope>
    <source>
        <strain evidence="2">cv. AL8/78</strain>
    </source>
</reference>